<dbReference type="AlphaFoldDB" id="A0A8H7ZVX7"/>
<dbReference type="Proteomes" id="UP000673691">
    <property type="component" value="Unassembled WGS sequence"/>
</dbReference>
<proteinExistence type="predicted"/>
<feature type="non-terminal residue" evidence="2">
    <location>
        <position position="193"/>
    </location>
</feature>
<feature type="region of interest" description="Disordered" evidence="1">
    <location>
        <begin position="120"/>
        <end position="193"/>
    </location>
</feature>
<comment type="caution">
    <text evidence="2">The sequence shown here is derived from an EMBL/GenBank/DDBJ whole genome shotgun (WGS) entry which is preliminary data.</text>
</comment>
<organism evidence="2 3">
    <name type="scientific">Olpidium bornovanus</name>
    <dbReference type="NCBI Taxonomy" id="278681"/>
    <lineage>
        <taxon>Eukaryota</taxon>
        <taxon>Fungi</taxon>
        <taxon>Fungi incertae sedis</taxon>
        <taxon>Olpidiomycota</taxon>
        <taxon>Olpidiomycotina</taxon>
        <taxon>Olpidiomycetes</taxon>
        <taxon>Olpidiales</taxon>
        <taxon>Olpidiaceae</taxon>
        <taxon>Olpidium</taxon>
    </lineage>
</organism>
<feature type="region of interest" description="Disordered" evidence="1">
    <location>
        <begin position="37"/>
        <end position="62"/>
    </location>
</feature>
<protein>
    <submittedName>
        <fullName evidence="2">Uncharacterized protein</fullName>
    </submittedName>
</protein>
<gene>
    <name evidence="2" type="ORF">BJ554DRAFT_7795</name>
</gene>
<feature type="non-terminal residue" evidence="2">
    <location>
        <position position="1"/>
    </location>
</feature>
<dbReference type="EMBL" id="JAEFCI010005607">
    <property type="protein sequence ID" value="KAG5460189.1"/>
    <property type="molecule type" value="Genomic_DNA"/>
</dbReference>
<evidence type="ECO:0000313" key="3">
    <source>
        <dbReference type="Proteomes" id="UP000673691"/>
    </source>
</evidence>
<reference evidence="2 3" key="1">
    <citation type="journal article" name="Sci. Rep.">
        <title>Genome-scale phylogenetic analyses confirm Olpidium as the closest living zoosporic fungus to the non-flagellated, terrestrial fungi.</title>
        <authorList>
            <person name="Chang Y."/>
            <person name="Rochon D."/>
            <person name="Sekimoto S."/>
            <person name="Wang Y."/>
            <person name="Chovatia M."/>
            <person name="Sandor L."/>
            <person name="Salamov A."/>
            <person name="Grigoriev I.V."/>
            <person name="Stajich J.E."/>
            <person name="Spatafora J.W."/>
        </authorList>
    </citation>
    <scope>NUCLEOTIDE SEQUENCE [LARGE SCALE GENOMIC DNA]</scope>
    <source>
        <strain evidence="2">S191</strain>
    </source>
</reference>
<name>A0A8H7ZVX7_9FUNG</name>
<accession>A0A8H7ZVX7</accession>
<sequence>SPGVLRDGPFKGISKINTPFFADEFRLSSATVKRDFPGYPGDITHRNDRSATGVIFRPDDSDRAGYRETGFSGFIPDAPIFFSPTVLGWAGYRGDSPPEAVPTKQHPLFAAISSGYPDDERPIFAAAGLRGGGPPPGYPDDNTDLPAVPDDPTGGHVSPKKAGPLSRTVPPSLPCAQGAPQPKSPPQKEGRRE</sequence>
<evidence type="ECO:0000313" key="2">
    <source>
        <dbReference type="EMBL" id="KAG5460189.1"/>
    </source>
</evidence>
<keyword evidence="3" id="KW-1185">Reference proteome</keyword>
<evidence type="ECO:0000256" key="1">
    <source>
        <dbReference type="SAM" id="MobiDB-lite"/>
    </source>
</evidence>